<dbReference type="EMBL" id="AFRT01000782">
    <property type="protein sequence ID" value="ELU42602.1"/>
    <property type="molecule type" value="Genomic_DNA"/>
</dbReference>
<accession>L8X0H7</accession>
<evidence type="ECO:0000313" key="2">
    <source>
        <dbReference type="Proteomes" id="UP000011668"/>
    </source>
</evidence>
<organism evidence="1 2">
    <name type="scientific">Thanatephorus cucumeris (strain AG1-IA)</name>
    <name type="common">Rice sheath blight fungus</name>
    <name type="synonym">Rhizoctonia solani</name>
    <dbReference type="NCBI Taxonomy" id="983506"/>
    <lineage>
        <taxon>Eukaryota</taxon>
        <taxon>Fungi</taxon>
        <taxon>Dikarya</taxon>
        <taxon>Basidiomycota</taxon>
        <taxon>Agaricomycotina</taxon>
        <taxon>Agaricomycetes</taxon>
        <taxon>Cantharellales</taxon>
        <taxon>Ceratobasidiaceae</taxon>
        <taxon>Rhizoctonia</taxon>
        <taxon>Rhizoctonia solani AG-1</taxon>
    </lineage>
</organism>
<gene>
    <name evidence="1" type="ORF">AG1IA_03364</name>
</gene>
<keyword evidence="2" id="KW-1185">Reference proteome</keyword>
<dbReference type="HOGENOM" id="CLU_1220411_0_0_1"/>
<dbReference type="AlphaFoldDB" id="L8X0H7"/>
<evidence type="ECO:0000313" key="1">
    <source>
        <dbReference type="EMBL" id="ELU42602.1"/>
    </source>
</evidence>
<proteinExistence type="predicted"/>
<protein>
    <submittedName>
        <fullName evidence="1">Uncharacterized protein</fullName>
    </submittedName>
</protein>
<name>L8X0H7_THACA</name>
<comment type="caution">
    <text evidence="1">The sequence shown here is derived from an EMBL/GenBank/DDBJ whole genome shotgun (WGS) entry which is preliminary data.</text>
</comment>
<dbReference type="Proteomes" id="UP000011668">
    <property type="component" value="Unassembled WGS sequence"/>
</dbReference>
<sequence>MGTYKLLREVRSAEPVADALAALEVPVLVLDLVFARTALVESTEVLKRDTVEDADRVARAEVVVIWAEVSEATDDSVTTLVEVVDVATVDELVLLVRPLLVEEAVTLEVLCVSEADVPMLVSVVDLTTDVDRDWDGLDVNRDDRVVIDPVSVEVERTVDVVADNELAPRVFVVNRTGLEREAVVSSLTPNLVVAVSLELVTVRVTGSVGQGVEDNGSLELRDSWEVA</sequence>
<reference evidence="1 2" key="1">
    <citation type="journal article" date="2013" name="Nat. Commun.">
        <title>The evolution and pathogenic mechanisms of the rice sheath blight pathogen.</title>
        <authorList>
            <person name="Zheng A."/>
            <person name="Lin R."/>
            <person name="Xu L."/>
            <person name="Qin P."/>
            <person name="Tang C."/>
            <person name="Ai P."/>
            <person name="Zhang D."/>
            <person name="Liu Y."/>
            <person name="Sun Z."/>
            <person name="Feng H."/>
            <person name="Wang Y."/>
            <person name="Chen Y."/>
            <person name="Liang X."/>
            <person name="Fu R."/>
            <person name="Li Q."/>
            <person name="Zhang J."/>
            <person name="Yu X."/>
            <person name="Xie Z."/>
            <person name="Ding L."/>
            <person name="Guan P."/>
            <person name="Tang J."/>
            <person name="Liang Y."/>
            <person name="Wang S."/>
            <person name="Deng Q."/>
            <person name="Li S."/>
            <person name="Zhu J."/>
            <person name="Wang L."/>
            <person name="Liu H."/>
            <person name="Li P."/>
        </authorList>
    </citation>
    <scope>NUCLEOTIDE SEQUENCE [LARGE SCALE GENOMIC DNA]</scope>
    <source>
        <strain evidence="2">AG-1 IA</strain>
    </source>
</reference>